<dbReference type="SUPFAM" id="SSF51419">
    <property type="entry name" value="PLP-binding barrel"/>
    <property type="match status" value="1"/>
</dbReference>
<gene>
    <name evidence="5" type="ORF">WOB96_04495</name>
</gene>
<dbReference type="InterPro" id="IPR029066">
    <property type="entry name" value="PLP-binding_barrel"/>
</dbReference>
<evidence type="ECO:0000256" key="3">
    <source>
        <dbReference type="RuleBase" id="RU004514"/>
    </source>
</evidence>
<feature type="domain" description="Alanine racemase N-terminal" evidence="4">
    <location>
        <begin position="13"/>
        <end position="230"/>
    </location>
</feature>
<evidence type="ECO:0000313" key="5">
    <source>
        <dbReference type="EMBL" id="MEK8089017.1"/>
    </source>
</evidence>
<accession>A0ABU9D649</accession>
<evidence type="ECO:0000259" key="4">
    <source>
        <dbReference type="Pfam" id="PF01168"/>
    </source>
</evidence>
<comment type="function">
    <text evidence="2">Pyridoxal 5'-phosphate (PLP)-binding protein, which is involved in PLP homeostasis.</text>
</comment>
<evidence type="ECO:0000256" key="2">
    <source>
        <dbReference type="HAMAP-Rule" id="MF_02087"/>
    </source>
</evidence>
<dbReference type="HAMAP" id="MF_02087">
    <property type="entry name" value="PLP_homeostasis"/>
    <property type="match status" value="1"/>
</dbReference>
<dbReference type="PANTHER" id="PTHR10146">
    <property type="entry name" value="PROLINE SYNTHETASE CO-TRANSCRIBED BACTERIAL HOMOLOG PROTEIN"/>
    <property type="match status" value="1"/>
</dbReference>
<dbReference type="EMBL" id="JBBPCO010000003">
    <property type="protein sequence ID" value="MEK8089017.1"/>
    <property type="molecule type" value="Genomic_DNA"/>
</dbReference>
<feature type="modified residue" description="N6-(pyridoxal phosphate)lysine" evidence="2">
    <location>
        <position position="41"/>
    </location>
</feature>
<dbReference type="PANTHER" id="PTHR10146:SF14">
    <property type="entry name" value="PYRIDOXAL PHOSPHATE HOMEOSTASIS PROTEIN"/>
    <property type="match status" value="1"/>
</dbReference>
<keyword evidence="1 2" id="KW-0663">Pyridoxal phosphate</keyword>
<protein>
    <recommendedName>
        <fullName evidence="2">Pyridoxal phosphate homeostasis protein</fullName>
        <shortName evidence="2">PLP homeostasis protein</shortName>
    </recommendedName>
</protein>
<dbReference type="NCBIfam" id="TIGR00044">
    <property type="entry name" value="YggS family pyridoxal phosphate-dependent enzyme"/>
    <property type="match status" value="1"/>
</dbReference>
<reference evidence="5 6" key="1">
    <citation type="submission" date="2024-04" db="EMBL/GenBank/DDBJ databases">
        <authorList>
            <person name="Abashina T."/>
            <person name="Shaikin A."/>
        </authorList>
    </citation>
    <scope>NUCLEOTIDE SEQUENCE [LARGE SCALE GENOMIC DNA]</scope>
    <source>
        <strain evidence="5 6">AAFK</strain>
    </source>
</reference>
<dbReference type="Gene3D" id="3.20.20.10">
    <property type="entry name" value="Alanine racemase"/>
    <property type="match status" value="1"/>
</dbReference>
<evidence type="ECO:0000313" key="6">
    <source>
        <dbReference type="Proteomes" id="UP001446205"/>
    </source>
</evidence>
<dbReference type="CDD" id="cd06824">
    <property type="entry name" value="PLPDE_III_Yggs_like"/>
    <property type="match status" value="1"/>
</dbReference>
<sequence>MSADNCTDIESRLQAVHQRIAAAAGKAGRDPAGIRLLAVSKGVGEAGIRQTIATGQHLFGESYIQEAVDKLAALADCPDLEWHFIGPIQRNKTQLIARHFDWVHGLDRLLIAERLNAQRDPARPLNVLIQVNVSGEASKAGIEPAELDALVDGVLRLPHLRLRGLMALPSPDLTQASLQFGQMAGYFQSLRARCPDAAIDTLSMGMSDDLELAVVAGSTMLRIGSAIFGPREYRRAAPD</sequence>
<dbReference type="PIRSF" id="PIRSF004848">
    <property type="entry name" value="YBL036c_PLPDEIII"/>
    <property type="match status" value="1"/>
</dbReference>
<dbReference type="RefSeq" id="WP_341370083.1">
    <property type="nucleotide sequence ID" value="NZ_JBBPCO010000003.1"/>
</dbReference>
<dbReference type="PROSITE" id="PS01211">
    <property type="entry name" value="UPF0001"/>
    <property type="match status" value="1"/>
</dbReference>
<dbReference type="Pfam" id="PF01168">
    <property type="entry name" value="Ala_racemase_N"/>
    <property type="match status" value="1"/>
</dbReference>
<keyword evidence="6" id="KW-1185">Reference proteome</keyword>
<comment type="caution">
    <text evidence="5">The sequence shown here is derived from an EMBL/GenBank/DDBJ whole genome shotgun (WGS) entry which is preliminary data.</text>
</comment>
<dbReference type="Proteomes" id="UP001446205">
    <property type="component" value="Unassembled WGS sequence"/>
</dbReference>
<organism evidence="5 6">
    <name type="scientific">Thermithiobacillus plumbiphilus</name>
    <dbReference type="NCBI Taxonomy" id="1729899"/>
    <lineage>
        <taxon>Bacteria</taxon>
        <taxon>Pseudomonadati</taxon>
        <taxon>Pseudomonadota</taxon>
        <taxon>Acidithiobacillia</taxon>
        <taxon>Acidithiobacillales</taxon>
        <taxon>Thermithiobacillaceae</taxon>
        <taxon>Thermithiobacillus</taxon>
    </lineage>
</organism>
<name>A0ABU9D649_9PROT</name>
<dbReference type="InterPro" id="IPR011078">
    <property type="entry name" value="PyrdxlP_homeostasis"/>
</dbReference>
<proteinExistence type="inferred from homology"/>
<comment type="similarity">
    <text evidence="2 3">Belongs to the pyridoxal phosphate-binding protein YggS/PROSC family.</text>
</comment>
<dbReference type="InterPro" id="IPR001608">
    <property type="entry name" value="Ala_racemase_N"/>
</dbReference>
<evidence type="ECO:0000256" key="1">
    <source>
        <dbReference type="ARBA" id="ARBA00022898"/>
    </source>
</evidence>